<evidence type="ECO:0000256" key="1">
    <source>
        <dbReference type="ARBA" id="ARBA00004651"/>
    </source>
</evidence>
<name>A0A9D1LJQ7_9CLOT</name>
<comment type="caution">
    <text evidence="8">The sequence shown here is derived from an EMBL/GenBank/DDBJ whole genome shotgun (WGS) entry which is preliminary data.</text>
</comment>
<feature type="transmembrane region" description="Helical" evidence="7">
    <location>
        <begin position="192"/>
        <end position="213"/>
    </location>
</feature>
<evidence type="ECO:0000256" key="4">
    <source>
        <dbReference type="ARBA" id="ARBA00022692"/>
    </source>
</evidence>
<dbReference type="GO" id="GO:0005886">
    <property type="term" value="C:plasma membrane"/>
    <property type="evidence" value="ECO:0007669"/>
    <property type="project" value="UniProtKB-SubCell"/>
</dbReference>
<feature type="transmembrane region" description="Helical" evidence="7">
    <location>
        <begin position="21"/>
        <end position="42"/>
    </location>
</feature>
<feature type="transmembrane region" description="Helical" evidence="7">
    <location>
        <begin position="160"/>
        <end position="180"/>
    </location>
</feature>
<evidence type="ECO:0000256" key="5">
    <source>
        <dbReference type="ARBA" id="ARBA00022989"/>
    </source>
</evidence>
<dbReference type="InterPro" id="IPR002528">
    <property type="entry name" value="MATE_fam"/>
</dbReference>
<evidence type="ECO:0000256" key="6">
    <source>
        <dbReference type="ARBA" id="ARBA00023136"/>
    </source>
</evidence>
<reference evidence="8" key="1">
    <citation type="submission" date="2020-10" db="EMBL/GenBank/DDBJ databases">
        <authorList>
            <person name="Gilroy R."/>
        </authorList>
    </citation>
    <scope>NUCLEOTIDE SEQUENCE</scope>
    <source>
        <strain evidence="8">CHK191-8634</strain>
    </source>
</reference>
<evidence type="ECO:0000256" key="3">
    <source>
        <dbReference type="ARBA" id="ARBA00022475"/>
    </source>
</evidence>
<feature type="transmembrane region" description="Helical" evidence="7">
    <location>
        <begin position="87"/>
        <end position="108"/>
    </location>
</feature>
<keyword evidence="2" id="KW-0813">Transport</keyword>
<dbReference type="Pfam" id="PF01554">
    <property type="entry name" value="MatE"/>
    <property type="match status" value="2"/>
</dbReference>
<feature type="transmembrane region" description="Helical" evidence="7">
    <location>
        <begin position="388"/>
        <end position="410"/>
    </location>
</feature>
<feature type="transmembrane region" description="Helical" evidence="7">
    <location>
        <begin position="236"/>
        <end position="260"/>
    </location>
</feature>
<evidence type="ECO:0000256" key="2">
    <source>
        <dbReference type="ARBA" id="ARBA00022448"/>
    </source>
</evidence>
<dbReference type="PANTHER" id="PTHR42925">
    <property type="entry name" value="MULTIDRUG AND TOXIN EFFLUX PROTEIN MATE FAMILY"/>
    <property type="match status" value="1"/>
</dbReference>
<dbReference type="GO" id="GO:0015297">
    <property type="term" value="F:antiporter activity"/>
    <property type="evidence" value="ECO:0007669"/>
    <property type="project" value="InterPro"/>
</dbReference>
<proteinExistence type="predicted"/>
<dbReference type="AlphaFoldDB" id="A0A9D1LJQ7"/>
<dbReference type="InterPro" id="IPR048279">
    <property type="entry name" value="MdtK-like"/>
</dbReference>
<dbReference type="GO" id="GO:0042910">
    <property type="term" value="F:xenobiotic transmembrane transporter activity"/>
    <property type="evidence" value="ECO:0007669"/>
    <property type="project" value="InterPro"/>
</dbReference>
<dbReference type="InterPro" id="IPR047135">
    <property type="entry name" value="YsiQ"/>
</dbReference>
<evidence type="ECO:0000256" key="7">
    <source>
        <dbReference type="SAM" id="Phobius"/>
    </source>
</evidence>
<organism evidence="8 9">
    <name type="scientific">Candidatus Ventrousia excrementavium</name>
    <dbReference type="NCBI Taxonomy" id="2840961"/>
    <lineage>
        <taxon>Bacteria</taxon>
        <taxon>Bacillati</taxon>
        <taxon>Bacillota</taxon>
        <taxon>Clostridia</taxon>
        <taxon>Eubacteriales</taxon>
        <taxon>Clostridiaceae</taxon>
        <taxon>Clostridiaceae incertae sedis</taxon>
        <taxon>Candidatus Ventrousia</taxon>
    </lineage>
</organism>
<keyword evidence="3" id="KW-1003">Cell membrane</keyword>
<dbReference type="PANTHER" id="PTHR42925:SF2">
    <property type="entry name" value="NA+ DRIVEN MULTIDRUG EFFLUX PUMP"/>
    <property type="match status" value="1"/>
</dbReference>
<accession>A0A9D1LJQ7</accession>
<feature type="transmembrane region" description="Helical" evidence="7">
    <location>
        <begin position="318"/>
        <end position="338"/>
    </location>
</feature>
<dbReference type="CDD" id="cd13134">
    <property type="entry name" value="MATE_like_8"/>
    <property type="match status" value="1"/>
</dbReference>
<reference evidence="8" key="2">
    <citation type="journal article" date="2021" name="PeerJ">
        <title>Extensive microbial diversity within the chicken gut microbiome revealed by metagenomics and culture.</title>
        <authorList>
            <person name="Gilroy R."/>
            <person name="Ravi A."/>
            <person name="Getino M."/>
            <person name="Pursley I."/>
            <person name="Horton D.L."/>
            <person name="Alikhan N.F."/>
            <person name="Baker D."/>
            <person name="Gharbi K."/>
            <person name="Hall N."/>
            <person name="Watson M."/>
            <person name="Adriaenssens E.M."/>
            <person name="Foster-Nyarko E."/>
            <person name="Jarju S."/>
            <person name="Secka A."/>
            <person name="Antonio M."/>
            <person name="Oren A."/>
            <person name="Chaudhuri R.R."/>
            <person name="La Ragione R."/>
            <person name="Hildebrand F."/>
            <person name="Pallen M.J."/>
        </authorList>
    </citation>
    <scope>NUCLEOTIDE SEQUENCE</scope>
    <source>
        <strain evidence="8">CHK191-8634</strain>
    </source>
</reference>
<dbReference type="PIRSF" id="PIRSF006603">
    <property type="entry name" value="DinF"/>
    <property type="match status" value="1"/>
</dbReference>
<keyword evidence="5 7" id="KW-1133">Transmembrane helix</keyword>
<keyword evidence="4 7" id="KW-0812">Transmembrane</keyword>
<comment type="subcellular location">
    <subcellularLocation>
        <location evidence="1">Cell membrane</location>
        <topology evidence="1">Multi-pass membrane protein</topology>
    </subcellularLocation>
</comment>
<feature type="transmembrane region" description="Helical" evidence="7">
    <location>
        <begin position="54"/>
        <end position="75"/>
    </location>
</feature>
<keyword evidence="6 7" id="KW-0472">Membrane</keyword>
<evidence type="ECO:0000313" key="8">
    <source>
        <dbReference type="EMBL" id="HIU43183.1"/>
    </source>
</evidence>
<dbReference type="NCBIfam" id="TIGR00797">
    <property type="entry name" value="matE"/>
    <property type="match status" value="1"/>
</dbReference>
<sequence>MSNNGFVGQMLRLALPIALQNMLTSCAGLVDTAMVVGLGNAATAAVGVAGRWTFMLNLFLFGFCSGSSALISQYWGARDTHSIRRTFGLALSCAFGAAIVYNLAAFFLAEPMMRVFTPETEVVSLAAVYLRTVCFNSVFLAFNMLAGAALRSTEDVVSPLLCSGVSVLANSVLNYVLIYGKLGLPAMGVQGAALATVISTALGSALLFARAFFKKAVIIAPLRELLDVNKVFVRKFFAVATPVIGNEALWSVGTNIYVMVLARQGAENYAGYTLYSSVEQLVFVFFIGMCHACAIMVGKRVGEGKLDDAYYTARKFMIAEPVVGVALGLLLIVVRDPILSLLPIETEGARKVASDLLLIYACWMPVRQLSYIAVVGSFRAGGDTRTGLYYDIIAVFLCGIPIVALLGMVVHVPFQMLVLAMFVAEDSIKLVLCIRRFRSRQWIRRLTMPGDNAYEQ</sequence>
<feature type="transmembrane region" description="Helical" evidence="7">
    <location>
        <begin position="128"/>
        <end position="148"/>
    </location>
</feature>
<gene>
    <name evidence="8" type="ORF">IAB67_02675</name>
</gene>
<dbReference type="EMBL" id="DVMR01000029">
    <property type="protein sequence ID" value="HIU43183.1"/>
    <property type="molecule type" value="Genomic_DNA"/>
</dbReference>
<dbReference type="Proteomes" id="UP000824073">
    <property type="component" value="Unassembled WGS sequence"/>
</dbReference>
<protein>
    <submittedName>
        <fullName evidence="8">MATE family efflux transporter</fullName>
    </submittedName>
</protein>
<feature type="transmembrane region" description="Helical" evidence="7">
    <location>
        <begin position="280"/>
        <end position="297"/>
    </location>
</feature>
<evidence type="ECO:0000313" key="9">
    <source>
        <dbReference type="Proteomes" id="UP000824073"/>
    </source>
</evidence>